<comment type="catalytic activity">
    <reaction evidence="3">
        <text>[protein]-peptidylproline (omega=180) = [protein]-peptidylproline (omega=0)</text>
        <dbReference type="Rhea" id="RHEA:16237"/>
        <dbReference type="Rhea" id="RHEA-COMP:10747"/>
        <dbReference type="Rhea" id="RHEA-COMP:10748"/>
        <dbReference type="ChEBI" id="CHEBI:83833"/>
        <dbReference type="ChEBI" id="CHEBI:83834"/>
        <dbReference type="EC" id="5.2.1.8"/>
    </reaction>
</comment>
<comment type="function">
    <text evidence="3">PPIases accelerate the folding of proteins. It catalyzes the cis-trans isomerization of proline imidic peptide bonds in oligopeptides.</text>
</comment>
<dbReference type="PROSITE" id="PS50072">
    <property type="entry name" value="CSA_PPIASE_2"/>
    <property type="match status" value="1"/>
</dbReference>
<evidence type="ECO:0000313" key="6">
    <source>
        <dbReference type="Proteomes" id="UP001500298"/>
    </source>
</evidence>
<comment type="similarity">
    <text evidence="3">Belongs to the cyclophilin-type PPIase family.</text>
</comment>
<dbReference type="PRINTS" id="PR00153">
    <property type="entry name" value="CSAPPISMRASE"/>
</dbReference>
<evidence type="ECO:0000256" key="2">
    <source>
        <dbReference type="ARBA" id="ARBA00023235"/>
    </source>
</evidence>
<evidence type="ECO:0000256" key="1">
    <source>
        <dbReference type="ARBA" id="ARBA00023110"/>
    </source>
</evidence>
<accession>A0ABP9D4N3</accession>
<dbReference type="Pfam" id="PF00160">
    <property type="entry name" value="Pro_isomerase"/>
    <property type="match status" value="1"/>
</dbReference>
<name>A0ABP9D4N3_9BACT</name>
<feature type="domain" description="PPIase cyclophilin-type" evidence="4">
    <location>
        <begin position="1"/>
        <end position="135"/>
    </location>
</feature>
<dbReference type="RefSeq" id="WP_345369928.1">
    <property type="nucleotide sequence ID" value="NZ_BAABJX010000020.1"/>
</dbReference>
<dbReference type="EC" id="5.2.1.8" evidence="3"/>
<dbReference type="InterPro" id="IPR029000">
    <property type="entry name" value="Cyclophilin-like_dom_sf"/>
</dbReference>
<evidence type="ECO:0000256" key="3">
    <source>
        <dbReference type="RuleBase" id="RU363019"/>
    </source>
</evidence>
<dbReference type="Gene3D" id="2.40.100.10">
    <property type="entry name" value="Cyclophilin-like"/>
    <property type="match status" value="1"/>
</dbReference>
<evidence type="ECO:0000313" key="5">
    <source>
        <dbReference type="EMBL" id="GAA4828024.1"/>
    </source>
</evidence>
<dbReference type="Proteomes" id="UP001500298">
    <property type="component" value="Unassembled WGS sequence"/>
</dbReference>
<comment type="caution">
    <text evidence="5">The sequence shown here is derived from an EMBL/GenBank/DDBJ whole genome shotgun (WGS) entry which is preliminary data.</text>
</comment>
<protein>
    <recommendedName>
        <fullName evidence="3">Peptidyl-prolyl cis-trans isomerase</fullName>
        <shortName evidence="3">PPIase</shortName>
        <ecNumber evidence="3">5.2.1.8</ecNumber>
    </recommendedName>
</protein>
<dbReference type="SUPFAM" id="SSF50891">
    <property type="entry name" value="Cyclophilin-like"/>
    <property type="match status" value="1"/>
</dbReference>
<dbReference type="PANTHER" id="PTHR45625:SF4">
    <property type="entry name" value="PEPTIDYLPROLYL ISOMERASE DOMAIN AND WD REPEAT-CONTAINING PROTEIN 1"/>
    <property type="match status" value="1"/>
</dbReference>
<dbReference type="InterPro" id="IPR002130">
    <property type="entry name" value="Cyclophilin-type_PPIase_dom"/>
</dbReference>
<reference evidence="6" key="1">
    <citation type="journal article" date="2019" name="Int. J. Syst. Evol. Microbiol.">
        <title>The Global Catalogue of Microorganisms (GCM) 10K type strain sequencing project: providing services to taxonomists for standard genome sequencing and annotation.</title>
        <authorList>
            <consortium name="The Broad Institute Genomics Platform"/>
            <consortium name="The Broad Institute Genome Sequencing Center for Infectious Disease"/>
            <person name="Wu L."/>
            <person name="Ma J."/>
        </authorList>
    </citation>
    <scope>NUCLEOTIDE SEQUENCE [LARGE SCALE GENOMIC DNA]</scope>
    <source>
        <strain evidence="6">JCM 18326</strain>
    </source>
</reference>
<keyword evidence="6" id="KW-1185">Reference proteome</keyword>
<dbReference type="PANTHER" id="PTHR45625">
    <property type="entry name" value="PEPTIDYL-PROLYL CIS-TRANS ISOMERASE-RELATED"/>
    <property type="match status" value="1"/>
</dbReference>
<proteinExistence type="inferred from homology"/>
<keyword evidence="1 3" id="KW-0697">Rotamase</keyword>
<gene>
    <name evidence="5" type="ORF">GCM10023331_11190</name>
</gene>
<dbReference type="EMBL" id="BAABJX010000020">
    <property type="protein sequence ID" value="GAA4828024.1"/>
    <property type="molecule type" value="Genomic_DNA"/>
</dbReference>
<sequence length="168" mass="18893">MKFAKITTNKGVLTVMLFEEEVPETVDHFCRLAEQDVYKNSKIFKYIKNALLQAGSPTNKPGGWSGFLLKGEGHAAKLQRHDFGVLGMAAIANNMVSTQFYICLGREHTYHMDGFHTCIGQVVREDFGVLKSLERGDDILDVEIIRALEDDDAALRKYSAQKLSDDDY</sequence>
<dbReference type="InterPro" id="IPR044666">
    <property type="entry name" value="Cyclophilin_A-like"/>
</dbReference>
<keyword evidence="2 3" id="KW-0413">Isomerase</keyword>
<evidence type="ECO:0000259" key="4">
    <source>
        <dbReference type="PROSITE" id="PS50072"/>
    </source>
</evidence>
<organism evidence="5 6">
    <name type="scientific">Algivirga pacifica</name>
    <dbReference type="NCBI Taxonomy" id="1162670"/>
    <lineage>
        <taxon>Bacteria</taxon>
        <taxon>Pseudomonadati</taxon>
        <taxon>Bacteroidota</taxon>
        <taxon>Cytophagia</taxon>
        <taxon>Cytophagales</taxon>
        <taxon>Flammeovirgaceae</taxon>
        <taxon>Algivirga</taxon>
    </lineage>
</organism>